<accession>A0A507BXK2</accession>
<evidence type="ECO:0000256" key="5">
    <source>
        <dbReference type="SAM" id="MobiDB-lite"/>
    </source>
</evidence>
<dbReference type="InterPro" id="IPR018506">
    <property type="entry name" value="Cyt_B5_heme-BS"/>
</dbReference>
<sequence length="231" mass="24854">MTDSNIDTAASASIEKSSISSSPSSKQAPNPTEAPVESTAKLKQVMGPPAPRQPNKLLSPDEAHIGRQAHIAPPINLNDDINDDEDDDDQTSFPAPNSNQRAAPASNQRDNNTAMALPGRKKVNLTPGHSPLDWAKLKSGGSNLRGIDTPALLKIPMSELSRHATRDDLWICVRGKVFNATPYVDFHPGGVKQLLRGGGIESTALFNKVHPWVNIDMLMDKCLVGFLVPEA</sequence>
<dbReference type="Proteomes" id="UP000319731">
    <property type="component" value="Unassembled WGS sequence"/>
</dbReference>
<dbReference type="PANTHER" id="PTHR46237:SF1">
    <property type="entry name" value="CYTOCHROME B5 REDUCTASE 4"/>
    <property type="match status" value="1"/>
</dbReference>
<dbReference type="AlphaFoldDB" id="A0A507BXK2"/>
<dbReference type="EMBL" id="QEAO01000069">
    <property type="protein sequence ID" value="TPX30456.1"/>
    <property type="molecule type" value="Genomic_DNA"/>
</dbReference>
<dbReference type="SMART" id="SM01117">
    <property type="entry name" value="Cyt-b5"/>
    <property type="match status" value="1"/>
</dbReference>
<dbReference type="OrthoDB" id="432299at2759"/>
<evidence type="ECO:0000256" key="2">
    <source>
        <dbReference type="ARBA" id="ARBA00022723"/>
    </source>
</evidence>
<dbReference type="GO" id="GO:0004128">
    <property type="term" value="F:cytochrome-b5 reductase activity, acting on NAD(P)H"/>
    <property type="evidence" value="ECO:0007669"/>
    <property type="project" value="TreeGrafter"/>
</dbReference>
<keyword evidence="1 4" id="KW-0349">Heme</keyword>
<dbReference type="PROSITE" id="PS00191">
    <property type="entry name" value="CYTOCHROME_B5_1"/>
    <property type="match status" value="1"/>
</dbReference>
<keyword evidence="8" id="KW-1185">Reference proteome</keyword>
<feature type="compositionally biased region" description="Acidic residues" evidence="5">
    <location>
        <begin position="80"/>
        <end position="90"/>
    </location>
</feature>
<dbReference type="SUPFAM" id="SSF55856">
    <property type="entry name" value="Cytochrome b5-like heme/steroid binding domain"/>
    <property type="match status" value="1"/>
</dbReference>
<dbReference type="STRING" id="1806994.A0A507BXK2"/>
<evidence type="ECO:0000313" key="7">
    <source>
        <dbReference type="EMBL" id="TPX30456.1"/>
    </source>
</evidence>
<evidence type="ECO:0000259" key="6">
    <source>
        <dbReference type="PROSITE" id="PS50255"/>
    </source>
</evidence>
<dbReference type="GO" id="GO:0046872">
    <property type="term" value="F:metal ion binding"/>
    <property type="evidence" value="ECO:0007669"/>
    <property type="project" value="UniProtKB-UniRule"/>
</dbReference>
<dbReference type="PANTHER" id="PTHR46237">
    <property type="entry name" value="CYTOCHROME B5 REDUCTASE 4 FAMILY MEMBER"/>
    <property type="match status" value="1"/>
</dbReference>
<dbReference type="GO" id="GO:0020037">
    <property type="term" value="F:heme binding"/>
    <property type="evidence" value="ECO:0007669"/>
    <property type="project" value="UniProtKB-UniRule"/>
</dbReference>
<organism evidence="7 8">
    <name type="scientific">Synchytrium microbalum</name>
    <dbReference type="NCBI Taxonomy" id="1806994"/>
    <lineage>
        <taxon>Eukaryota</taxon>
        <taxon>Fungi</taxon>
        <taxon>Fungi incertae sedis</taxon>
        <taxon>Chytridiomycota</taxon>
        <taxon>Chytridiomycota incertae sedis</taxon>
        <taxon>Chytridiomycetes</taxon>
        <taxon>Synchytriales</taxon>
        <taxon>Synchytriaceae</taxon>
        <taxon>Synchytrium</taxon>
    </lineage>
</organism>
<dbReference type="InterPro" id="IPR051872">
    <property type="entry name" value="Cytochrome_b5/Flavoprotein_Rdt"/>
</dbReference>
<dbReference type="GeneID" id="42007203"/>
<evidence type="ECO:0000256" key="4">
    <source>
        <dbReference type="RuleBase" id="RU362121"/>
    </source>
</evidence>
<dbReference type="Gene3D" id="3.10.120.10">
    <property type="entry name" value="Cytochrome b5-like heme/steroid binding domain"/>
    <property type="match status" value="1"/>
</dbReference>
<protein>
    <recommendedName>
        <fullName evidence="6">Cytochrome b5 heme-binding domain-containing protein</fullName>
    </recommendedName>
</protein>
<dbReference type="InterPro" id="IPR001199">
    <property type="entry name" value="Cyt_B5-like_heme/steroid-bd"/>
</dbReference>
<feature type="domain" description="Cytochrome b5 heme-binding" evidence="6">
    <location>
        <begin position="152"/>
        <end position="228"/>
    </location>
</feature>
<dbReference type="FunFam" id="3.10.120.10:FF:000001">
    <property type="entry name" value="Cytochrome b5 reductase 4"/>
    <property type="match status" value="1"/>
</dbReference>
<evidence type="ECO:0000313" key="8">
    <source>
        <dbReference type="Proteomes" id="UP000319731"/>
    </source>
</evidence>
<name>A0A507BXK2_9FUNG</name>
<feature type="compositionally biased region" description="Polar residues" evidence="5">
    <location>
        <begin position="91"/>
        <end position="114"/>
    </location>
</feature>
<dbReference type="RefSeq" id="XP_031022117.1">
    <property type="nucleotide sequence ID" value="XM_031171906.1"/>
</dbReference>
<comment type="similarity">
    <text evidence="4">Belongs to the cytochrome b5 family.</text>
</comment>
<keyword evidence="3 4" id="KW-0408">Iron</keyword>
<comment type="caution">
    <text evidence="7">The sequence shown here is derived from an EMBL/GenBank/DDBJ whole genome shotgun (WGS) entry which is preliminary data.</text>
</comment>
<reference evidence="7 8" key="1">
    <citation type="journal article" date="2019" name="Sci. Rep.">
        <title>Comparative genomics of chytrid fungi reveal insights into the obligate biotrophic and pathogenic lifestyle of Synchytrium endobioticum.</title>
        <authorList>
            <person name="van de Vossenberg B.T.L.H."/>
            <person name="Warris S."/>
            <person name="Nguyen H.D.T."/>
            <person name="van Gent-Pelzer M.P.E."/>
            <person name="Joly D.L."/>
            <person name="van de Geest H.C."/>
            <person name="Bonants P.J.M."/>
            <person name="Smith D.S."/>
            <person name="Levesque C.A."/>
            <person name="van der Lee T.A.J."/>
        </authorList>
    </citation>
    <scope>NUCLEOTIDE SEQUENCE [LARGE SCALE GENOMIC DNA]</scope>
    <source>
        <strain evidence="7 8">JEL517</strain>
    </source>
</reference>
<proteinExistence type="inferred from homology"/>
<feature type="region of interest" description="Disordered" evidence="5">
    <location>
        <begin position="1"/>
        <end position="130"/>
    </location>
</feature>
<feature type="compositionally biased region" description="Low complexity" evidence="5">
    <location>
        <begin position="9"/>
        <end position="29"/>
    </location>
</feature>
<keyword evidence="2 4" id="KW-0479">Metal-binding</keyword>
<evidence type="ECO:0000256" key="3">
    <source>
        <dbReference type="ARBA" id="ARBA00023004"/>
    </source>
</evidence>
<dbReference type="InterPro" id="IPR036400">
    <property type="entry name" value="Cyt_B5-like_heme/steroid_sf"/>
</dbReference>
<dbReference type="PROSITE" id="PS50255">
    <property type="entry name" value="CYTOCHROME_B5_2"/>
    <property type="match status" value="1"/>
</dbReference>
<gene>
    <name evidence="7" type="ORF">SmJEL517_g05980</name>
</gene>
<dbReference type="Pfam" id="PF00173">
    <property type="entry name" value="Cyt-b5"/>
    <property type="match status" value="1"/>
</dbReference>
<evidence type="ECO:0000256" key="1">
    <source>
        <dbReference type="ARBA" id="ARBA00022617"/>
    </source>
</evidence>
<dbReference type="GO" id="GO:0005737">
    <property type="term" value="C:cytoplasm"/>
    <property type="evidence" value="ECO:0007669"/>
    <property type="project" value="TreeGrafter"/>
</dbReference>